<sequence length="198" mass="22548">MTLPGTKTTAFKNSTIDIVLYKFESFLYLLFFNGFVRFIEWMDCCCGGGGGRGYIKVKEERGEHHFPPLCRDVHFQHPIRTMACEALAHFPSSMPLYSGESIGTQVLIPVTDGLIELFVSKHIPKDQKIIEFVMAKCNVSLQPEALDVQSHTNVSLDEHPLDQLPDEYLHNWPPPLHYISSIPKLQFLPPGNPTWYRS</sequence>
<accession>A0AAP0WTC9</accession>
<dbReference type="Proteomes" id="UP001415857">
    <property type="component" value="Unassembled WGS sequence"/>
</dbReference>
<gene>
    <name evidence="1" type="ORF">L1049_005841</name>
</gene>
<evidence type="ECO:0000313" key="1">
    <source>
        <dbReference type="EMBL" id="KAK9276310.1"/>
    </source>
</evidence>
<dbReference type="EMBL" id="JBBPBK010000010">
    <property type="protein sequence ID" value="KAK9276310.1"/>
    <property type="molecule type" value="Genomic_DNA"/>
</dbReference>
<keyword evidence="2" id="KW-1185">Reference proteome</keyword>
<proteinExistence type="predicted"/>
<comment type="caution">
    <text evidence="1">The sequence shown here is derived from an EMBL/GenBank/DDBJ whole genome shotgun (WGS) entry which is preliminary data.</text>
</comment>
<protein>
    <submittedName>
        <fullName evidence="1">Uncharacterized protein</fullName>
    </submittedName>
</protein>
<organism evidence="1 2">
    <name type="scientific">Liquidambar formosana</name>
    <name type="common">Formosan gum</name>
    <dbReference type="NCBI Taxonomy" id="63359"/>
    <lineage>
        <taxon>Eukaryota</taxon>
        <taxon>Viridiplantae</taxon>
        <taxon>Streptophyta</taxon>
        <taxon>Embryophyta</taxon>
        <taxon>Tracheophyta</taxon>
        <taxon>Spermatophyta</taxon>
        <taxon>Magnoliopsida</taxon>
        <taxon>eudicotyledons</taxon>
        <taxon>Gunneridae</taxon>
        <taxon>Pentapetalae</taxon>
        <taxon>Saxifragales</taxon>
        <taxon>Altingiaceae</taxon>
        <taxon>Liquidambar</taxon>
    </lineage>
</organism>
<evidence type="ECO:0000313" key="2">
    <source>
        <dbReference type="Proteomes" id="UP001415857"/>
    </source>
</evidence>
<dbReference type="AlphaFoldDB" id="A0AAP0WTC9"/>
<reference evidence="1 2" key="1">
    <citation type="journal article" date="2024" name="Plant J.">
        <title>Genome sequences and population genomics reveal climatic adaptation and genomic divergence between two closely related sweetgum species.</title>
        <authorList>
            <person name="Xu W.Q."/>
            <person name="Ren C.Q."/>
            <person name="Zhang X.Y."/>
            <person name="Comes H.P."/>
            <person name="Liu X.H."/>
            <person name="Li Y.G."/>
            <person name="Kettle C.J."/>
            <person name="Jalonen R."/>
            <person name="Gaisberger H."/>
            <person name="Ma Y.Z."/>
            <person name="Qiu Y.X."/>
        </authorList>
    </citation>
    <scope>NUCLEOTIDE SEQUENCE [LARGE SCALE GENOMIC DNA]</scope>
    <source>
        <strain evidence="1">Hangzhou</strain>
    </source>
</reference>
<name>A0AAP0WTC9_LIQFO</name>